<accession>A0A9P1GTA0</accession>
<dbReference type="InterPro" id="IPR036869">
    <property type="entry name" value="J_dom_sf"/>
</dbReference>
<dbReference type="Proteomes" id="UP001152797">
    <property type="component" value="Unassembled WGS sequence"/>
</dbReference>
<dbReference type="EMBL" id="CAMXCT020006822">
    <property type="protein sequence ID" value="CAL1174000.1"/>
    <property type="molecule type" value="Genomic_DNA"/>
</dbReference>
<evidence type="ECO:0000259" key="3">
    <source>
        <dbReference type="PROSITE" id="PS50076"/>
    </source>
</evidence>
<reference evidence="4" key="1">
    <citation type="submission" date="2022-10" db="EMBL/GenBank/DDBJ databases">
        <authorList>
            <person name="Chen Y."/>
            <person name="Dougan E. K."/>
            <person name="Chan C."/>
            <person name="Rhodes N."/>
            <person name="Thang M."/>
        </authorList>
    </citation>
    <scope>NUCLEOTIDE SEQUENCE</scope>
</reference>
<gene>
    <name evidence="4" type="ORF">C1SCF055_LOCUS45027</name>
</gene>
<evidence type="ECO:0000313" key="6">
    <source>
        <dbReference type="Proteomes" id="UP001152797"/>
    </source>
</evidence>
<dbReference type="InterPro" id="IPR051948">
    <property type="entry name" value="Hsp70_co-chaperone_J-domain"/>
</dbReference>
<evidence type="ECO:0000313" key="4">
    <source>
        <dbReference type="EMBL" id="CAI4020625.1"/>
    </source>
</evidence>
<dbReference type="PANTHER" id="PTHR44360">
    <property type="entry name" value="DNAJ HOMOLOG SUBFAMILY B MEMBER 9"/>
    <property type="match status" value="1"/>
</dbReference>
<dbReference type="PRINTS" id="PR00625">
    <property type="entry name" value="JDOMAIN"/>
</dbReference>
<dbReference type="InterPro" id="IPR001623">
    <property type="entry name" value="DnaJ_domain"/>
</dbReference>
<dbReference type="EMBL" id="CAMXCT010006822">
    <property type="protein sequence ID" value="CAI4020625.1"/>
    <property type="molecule type" value="Genomic_DNA"/>
</dbReference>
<organism evidence="4">
    <name type="scientific">Cladocopium goreaui</name>
    <dbReference type="NCBI Taxonomy" id="2562237"/>
    <lineage>
        <taxon>Eukaryota</taxon>
        <taxon>Sar</taxon>
        <taxon>Alveolata</taxon>
        <taxon>Dinophyceae</taxon>
        <taxon>Suessiales</taxon>
        <taxon>Symbiodiniaceae</taxon>
        <taxon>Cladocopium</taxon>
    </lineage>
</organism>
<dbReference type="GO" id="GO:0036503">
    <property type="term" value="P:ERAD pathway"/>
    <property type="evidence" value="ECO:0007669"/>
    <property type="project" value="TreeGrafter"/>
</dbReference>
<dbReference type="Gene3D" id="1.10.287.110">
    <property type="entry name" value="DnaJ domain"/>
    <property type="match status" value="1"/>
</dbReference>
<dbReference type="GO" id="GO:0051787">
    <property type="term" value="F:misfolded protein binding"/>
    <property type="evidence" value="ECO:0007669"/>
    <property type="project" value="TreeGrafter"/>
</dbReference>
<keyword evidence="6" id="KW-1185">Reference proteome</keyword>
<dbReference type="SUPFAM" id="SSF46565">
    <property type="entry name" value="Chaperone J-domain"/>
    <property type="match status" value="1"/>
</dbReference>
<dbReference type="OrthoDB" id="449261at2759"/>
<dbReference type="Pfam" id="PF00226">
    <property type="entry name" value="DnaJ"/>
    <property type="match status" value="1"/>
</dbReference>
<dbReference type="GO" id="GO:0005783">
    <property type="term" value="C:endoplasmic reticulum"/>
    <property type="evidence" value="ECO:0007669"/>
    <property type="project" value="TreeGrafter"/>
</dbReference>
<comment type="caution">
    <text evidence="4">The sequence shown here is derived from an EMBL/GenBank/DDBJ whole genome shotgun (WGS) entry which is preliminary data.</text>
</comment>
<feature type="domain" description="J" evidence="3">
    <location>
        <begin position="225"/>
        <end position="290"/>
    </location>
</feature>
<evidence type="ECO:0000313" key="5">
    <source>
        <dbReference type="EMBL" id="CAL4807937.1"/>
    </source>
</evidence>
<name>A0A9P1GTA0_9DINO</name>
<dbReference type="AlphaFoldDB" id="A0A9P1GTA0"/>
<sequence length="290" mass="32167">MTVAIPIDSEVEEWGRFGICALKEDGQWFEASGSEFACECGKRRIPMEGLYERRDVLSRLCDVLVWQQMSLKQLQSECWRRRIPYIPQKRVSHIILLETENPHADEHEDLLRRLMQDAFPGSHGPLPAGGIAGVWTPGSGSFAGGERLPAWTGERAPGFEGCAATRPTWQAPSGVPFGSAPRAKPRPEPQRPAGPKAGLGGAGAAGAWSRAFPDLRESEEHPAAEHFRSLGLQSTATMHEVRRAYHQLALKYHPDKSKDQDDTKFKMVTNAYKVLCEVVRHSVKLYSTLG</sequence>
<protein>
    <submittedName>
        <fullName evidence="5">DnaJ homolog subfamily B member 8 (MDj6)</fullName>
    </submittedName>
</protein>
<dbReference type="GO" id="GO:0051087">
    <property type="term" value="F:protein-folding chaperone binding"/>
    <property type="evidence" value="ECO:0007669"/>
    <property type="project" value="TreeGrafter"/>
</dbReference>
<dbReference type="EMBL" id="CAMXCT030006822">
    <property type="protein sequence ID" value="CAL4807937.1"/>
    <property type="molecule type" value="Genomic_DNA"/>
</dbReference>
<dbReference type="PROSITE" id="PS50076">
    <property type="entry name" value="DNAJ_2"/>
    <property type="match status" value="1"/>
</dbReference>
<proteinExistence type="predicted"/>
<keyword evidence="1" id="KW-0143">Chaperone</keyword>
<evidence type="ECO:0000256" key="1">
    <source>
        <dbReference type="ARBA" id="ARBA00023186"/>
    </source>
</evidence>
<reference evidence="5 6" key="2">
    <citation type="submission" date="2024-05" db="EMBL/GenBank/DDBJ databases">
        <authorList>
            <person name="Chen Y."/>
            <person name="Shah S."/>
            <person name="Dougan E. K."/>
            <person name="Thang M."/>
            <person name="Chan C."/>
        </authorList>
    </citation>
    <scope>NUCLEOTIDE SEQUENCE [LARGE SCALE GENOMIC DNA]</scope>
</reference>
<feature type="region of interest" description="Disordered" evidence="2">
    <location>
        <begin position="166"/>
        <end position="205"/>
    </location>
</feature>
<evidence type="ECO:0000256" key="2">
    <source>
        <dbReference type="SAM" id="MobiDB-lite"/>
    </source>
</evidence>
<dbReference type="SMART" id="SM00271">
    <property type="entry name" value="DnaJ"/>
    <property type="match status" value="1"/>
</dbReference>
<dbReference type="CDD" id="cd06257">
    <property type="entry name" value="DnaJ"/>
    <property type="match status" value="1"/>
</dbReference>
<dbReference type="PANTHER" id="PTHR44360:SF1">
    <property type="entry name" value="DNAJ HOMOLOG SUBFAMILY B MEMBER 9"/>
    <property type="match status" value="1"/>
</dbReference>